<dbReference type="AlphaFoldDB" id="A0AAJ1AFM9"/>
<protein>
    <submittedName>
        <fullName evidence="5">Glycosyltransferase family 2 protein</fullName>
    </submittedName>
</protein>
<evidence type="ECO:0000256" key="2">
    <source>
        <dbReference type="ARBA" id="ARBA00022676"/>
    </source>
</evidence>
<dbReference type="GO" id="GO:0016757">
    <property type="term" value="F:glycosyltransferase activity"/>
    <property type="evidence" value="ECO:0007669"/>
    <property type="project" value="UniProtKB-KW"/>
</dbReference>
<dbReference type="Proteomes" id="UP001197609">
    <property type="component" value="Unassembled WGS sequence"/>
</dbReference>
<gene>
    <name evidence="5" type="ORF">K8G79_00705</name>
</gene>
<comment type="similarity">
    <text evidence="1">Belongs to the glycosyltransferase 2 family.</text>
</comment>
<comment type="caution">
    <text evidence="5">The sequence shown here is derived from an EMBL/GenBank/DDBJ whole genome shotgun (WGS) entry which is preliminary data.</text>
</comment>
<keyword evidence="3" id="KW-0808">Transferase</keyword>
<accession>A0AAJ1AFM9</accession>
<dbReference type="InterPro" id="IPR001173">
    <property type="entry name" value="Glyco_trans_2-like"/>
</dbReference>
<dbReference type="Pfam" id="PF00535">
    <property type="entry name" value="Glycos_transf_2"/>
    <property type="match status" value="1"/>
</dbReference>
<organism evidence="5 6">
    <name type="scientific">Candidatus Methylomirabilis tolerans</name>
    <dbReference type="NCBI Taxonomy" id="3123416"/>
    <lineage>
        <taxon>Bacteria</taxon>
        <taxon>Candidatus Methylomirabilota</taxon>
        <taxon>Candidatus Methylomirabilia</taxon>
        <taxon>Candidatus Methylomirabilales</taxon>
        <taxon>Candidatus Methylomirabilaceae</taxon>
        <taxon>Candidatus Methylomirabilis</taxon>
    </lineage>
</organism>
<dbReference type="PANTHER" id="PTHR43179">
    <property type="entry name" value="RHAMNOSYLTRANSFERASE WBBL"/>
    <property type="match status" value="1"/>
</dbReference>
<name>A0AAJ1AFM9_9BACT</name>
<dbReference type="SUPFAM" id="SSF53448">
    <property type="entry name" value="Nucleotide-diphospho-sugar transferases"/>
    <property type="match status" value="1"/>
</dbReference>
<evidence type="ECO:0000313" key="6">
    <source>
        <dbReference type="Proteomes" id="UP001197609"/>
    </source>
</evidence>
<proteinExistence type="inferred from homology"/>
<dbReference type="EMBL" id="JAIOIU010000011">
    <property type="protein sequence ID" value="MBZ0158664.1"/>
    <property type="molecule type" value="Genomic_DNA"/>
</dbReference>
<evidence type="ECO:0000313" key="5">
    <source>
        <dbReference type="EMBL" id="MBZ0158664.1"/>
    </source>
</evidence>
<sequence length="337" mass="37922">MRVSQHGSQPRVAILILNWNGIRDTLDTLESVHRMQYDNFEVVLVDNGSTDGSREAIATAFPTVRLITPPTNLGVAGGRNLGLEAILQQPDVDYVLFLDNDVAVEPLLLDKLVAATEKDSTLGIVGPIVYYHSDPQRIWSAGSHFIFREVISRLRLKDRLVAHEFTEDIEHVDALPGCCMLVKRRVFETIGRFNPHYFMVCNDSEFCYRAAKAGFRRVVVTQASLWHKVSASTGGGYTPGRAYFRGRSTILFLKAHGRPWHWASALTCAALSLPFAYLREWRRGNQHAVAMKFKGYLDGLLGRPVDPEVERYFLRTQSSPLEGTENRRNGCNRTAES</sequence>
<dbReference type="InterPro" id="IPR029044">
    <property type="entry name" value="Nucleotide-diphossugar_trans"/>
</dbReference>
<evidence type="ECO:0000259" key="4">
    <source>
        <dbReference type="Pfam" id="PF00535"/>
    </source>
</evidence>
<evidence type="ECO:0000256" key="3">
    <source>
        <dbReference type="ARBA" id="ARBA00022679"/>
    </source>
</evidence>
<reference evidence="5 6" key="1">
    <citation type="journal article" date="2021" name="bioRxiv">
        <title>Unraveling nitrogen, sulfur and carbon metabolic pathways and microbial community transcriptional responses to substrate deprivation and toxicity stresses in a bioreactor mimicking anoxic brackish coastal sediment conditions.</title>
        <authorList>
            <person name="Martins P.D."/>
            <person name="Echeveste M.J."/>
            <person name="Arshad A."/>
            <person name="Kurth J."/>
            <person name="Ouboter H."/>
            <person name="Jetten M.S.M."/>
            <person name="Welte C.U."/>
        </authorList>
    </citation>
    <scope>NUCLEOTIDE SEQUENCE [LARGE SCALE GENOMIC DNA]</scope>
    <source>
        <strain evidence="5">MAG_38</strain>
    </source>
</reference>
<dbReference type="Gene3D" id="3.90.550.10">
    <property type="entry name" value="Spore Coat Polysaccharide Biosynthesis Protein SpsA, Chain A"/>
    <property type="match status" value="1"/>
</dbReference>
<dbReference type="PANTHER" id="PTHR43179:SF12">
    <property type="entry name" value="GALACTOFURANOSYLTRANSFERASE GLFT2"/>
    <property type="match status" value="1"/>
</dbReference>
<keyword evidence="2" id="KW-0328">Glycosyltransferase</keyword>
<feature type="domain" description="Glycosyltransferase 2-like" evidence="4">
    <location>
        <begin position="16"/>
        <end position="190"/>
    </location>
</feature>
<dbReference type="CDD" id="cd04186">
    <property type="entry name" value="GT_2_like_c"/>
    <property type="match status" value="1"/>
</dbReference>
<evidence type="ECO:0000256" key="1">
    <source>
        <dbReference type="ARBA" id="ARBA00006739"/>
    </source>
</evidence>